<proteinExistence type="predicted"/>
<dbReference type="AlphaFoldDB" id="A0A7L5A1W6"/>
<evidence type="ECO:0000313" key="2">
    <source>
        <dbReference type="Proteomes" id="UP000326380"/>
    </source>
</evidence>
<comment type="caution">
    <text evidence="1">The sequence shown here is derived from an EMBL/GenBank/DDBJ whole genome shotgun (WGS) entry which is preliminary data.</text>
</comment>
<protein>
    <submittedName>
        <fullName evidence="1">Uncharacterized protein</fullName>
    </submittedName>
</protein>
<sequence length="284" mass="31118">MLLVFRFQLIMLLLAGAVSLQARPYDPLLRTTKWNCMMYDFQTRYPFSYSLGGQVIRNGTTYSTLLGGIGPFLVREDSVAQRVYVIFPNDHTERLLYDFRVNVGQQVSLTFGPGTGFIRTCQVVRTDSVLTDAGYRRRILLSGSPSGSLEWIEGMGDTHSPVYQADATATDPSPQVQCAYRGAQRFYSNAFATGCPLILNAAVGAAAVPVLRLAPTEDALLVTAGQPLANLTVSTLTGTCVAALGSPAATVRLPTTNWAEGLYVISAQQTDGRRIHRKYWHRAR</sequence>
<dbReference type="EMBL" id="VTWU01000010">
    <property type="protein sequence ID" value="KAA9325287.1"/>
    <property type="molecule type" value="Genomic_DNA"/>
</dbReference>
<gene>
    <name evidence="1" type="ORF">F0P96_19995</name>
</gene>
<dbReference type="RefSeq" id="WP_151080770.1">
    <property type="nucleotide sequence ID" value="NZ_CP047647.1"/>
</dbReference>
<organism evidence="1 2">
    <name type="scientific">Hymenobacter busanensis</name>
    <dbReference type="NCBI Taxonomy" id="2607656"/>
    <lineage>
        <taxon>Bacteria</taxon>
        <taxon>Pseudomonadati</taxon>
        <taxon>Bacteroidota</taxon>
        <taxon>Cytophagia</taxon>
        <taxon>Cytophagales</taxon>
        <taxon>Hymenobacteraceae</taxon>
        <taxon>Hymenobacter</taxon>
    </lineage>
</organism>
<keyword evidence="2" id="KW-1185">Reference proteome</keyword>
<name>A0A7L5A1W6_9BACT</name>
<dbReference type="Proteomes" id="UP000326380">
    <property type="component" value="Unassembled WGS sequence"/>
</dbReference>
<accession>A0A7L5A1W6</accession>
<evidence type="ECO:0000313" key="1">
    <source>
        <dbReference type="EMBL" id="KAA9325287.1"/>
    </source>
</evidence>
<reference evidence="1 2" key="1">
    <citation type="submission" date="2019-09" db="EMBL/GenBank/DDBJ databases">
        <title>Genome sequence of Hymenobacter sp. M3.</title>
        <authorList>
            <person name="Srinivasan S."/>
        </authorList>
    </citation>
    <scope>NUCLEOTIDE SEQUENCE [LARGE SCALE GENOMIC DNA]</scope>
    <source>
        <strain evidence="1 2">M3</strain>
    </source>
</reference>